<organism evidence="1 2">
    <name type="scientific">Syntrophotalea acetylenica</name>
    <name type="common">Pelobacter acetylenicus</name>
    <dbReference type="NCBI Taxonomy" id="29542"/>
    <lineage>
        <taxon>Bacteria</taxon>
        <taxon>Pseudomonadati</taxon>
        <taxon>Thermodesulfobacteriota</taxon>
        <taxon>Desulfuromonadia</taxon>
        <taxon>Desulfuromonadales</taxon>
        <taxon>Syntrophotaleaceae</taxon>
        <taxon>Syntrophotalea</taxon>
    </lineage>
</organism>
<reference evidence="1 2" key="1">
    <citation type="journal article" date="2017" name="Genome Announc.">
        <title>Complete Genome Sequences of Two Acetylene-Fermenting Pelobacter acetylenicus Strains.</title>
        <authorList>
            <person name="Sutton J.M."/>
            <person name="Baesman S.M."/>
            <person name="Fierst J.L."/>
            <person name="Poret-Peterson A.T."/>
            <person name="Oremland R.S."/>
            <person name="Dunlap D.S."/>
            <person name="Akob D.M."/>
        </authorList>
    </citation>
    <scope>NUCLEOTIDE SEQUENCE [LARGE SCALE GENOMIC DNA]</scope>
    <source>
        <strain evidence="1 2">DSM 3247</strain>
    </source>
</reference>
<gene>
    <name evidence="1" type="ORF">A7E75_02405</name>
</gene>
<dbReference type="KEGG" id="pace:A6070_11025"/>
<sequence length="91" mass="10230">MATCLLRLTVHDPDILKALDALRGARKQSAFVVAALRHYLRTEEGQAQLAAFLRTVHPQEVELKPEMLEPAITEDCEEAKASKTNLDDIFR</sequence>
<proteinExistence type="predicted"/>
<dbReference type="RefSeq" id="WP_072285816.1">
    <property type="nucleotide sequence ID" value="NZ_CP015455.1"/>
</dbReference>
<evidence type="ECO:0000313" key="2">
    <source>
        <dbReference type="Proteomes" id="UP000182264"/>
    </source>
</evidence>
<dbReference type="AlphaFoldDB" id="A0A1L3GDU6"/>
<dbReference type="OrthoDB" id="5397615at2"/>
<name>A0A1L3GDU6_SYNAC</name>
<keyword evidence="2" id="KW-1185">Reference proteome</keyword>
<evidence type="ECO:0000313" key="1">
    <source>
        <dbReference type="EMBL" id="APG23999.1"/>
    </source>
</evidence>
<protein>
    <submittedName>
        <fullName evidence="1">Uncharacterized protein</fullName>
    </submittedName>
</protein>
<accession>A0A1L3GDU6</accession>
<dbReference type="Proteomes" id="UP000182264">
    <property type="component" value="Chromosome"/>
</dbReference>
<dbReference type="EMBL" id="CP015518">
    <property type="protein sequence ID" value="APG23999.1"/>
    <property type="molecule type" value="Genomic_DNA"/>
</dbReference>